<evidence type="ECO:0000256" key="3">
    <source>
        <dbReference type="ARBA" id="ARBA00022692"/>
    </source>
</evidence>
<evidence type="ECO:0000313" key="9">
    <source>
        <dbReference type="EnsemblPlants" id="PAC:32925320.CDS.1"/>
    </source>
</evidence>
<dbReference type="eggNOG" id="KOG2952">
    <property type="taxonomic scope" value="Eukaryota"/>
</dbReference>
<dbReference type="HOGENOM" id="CLU_025025_0_1_1"/>
<dbReference type="PANTHER" id="PTHR10926:SF0">
    <property type="entry name" value="CDC50, ISOFORM A"/>
    <property type="match status" value="1"/>
</dbReference>
<evidence type="ECO:0000256" key="7">
    <source>
        <dbReference type="SAM" id="Phobius"/>
    </source>
</evidence>
<dbReference type="OrthoDB" id="340608at2759"/>
<evidence type="ECO:0000256" key="5">
    <source>
        <dbReference type="ARBA" id="ARBA00023136"/>
    </source>
</evidence>
<keyword evidence="10" id="KW-1185">Reference proteome</keyword>
<dbReference type="AlphaFoldDB" id="A9SY77"/>
<dbReference type="InterPro" id="IPR005045">
    <property type="entry name" value="CDC50/LEM3_fam"/>
</dbReference>
<organism evidence="8">
    <name type="scientific">Physcomitrium patens</name>
    <name type="common">Spreading-leaved earth moss</name>
    <name type="synonym">Physcomitrella patens</name>
    <dbReference type="NCBI Taxonomy" id="3218"/>
    <lineage>
        <taxon>Eukaryota</taxon>
        <taxon>Viridiplantae</taxon>
        <taxon>Streptophyta</taxon>
        <taxon>Embryophyta</taxon>
        <taxon>Bryophyta</taxon>
        <taxon>Bryophytina</taxon>
        <taxon>Bryopsida</taxon>
        <taxon>Funariidae</taxon>
        <taxon>Funariales</taxon>
        <taxon>Funariaceae</taxon>
        <taxon>Physcomitrium</taxon>
    </lineage>
</organism>
<dbReference type="OMA" id="NFTNPPN"/>
<evidence type="ECO:0000313" key="8">
    <source>
        <dbReference type="EMBL" id="PNR50654.1"/>
    </source>
</evidence>
<evidence type="ECO:0000313" key="10">
    <source>
        <dbReference type="Proteomes" id="UP000006727"/>
    </source>
</evidence>
<dbReference type="GO" id="GO:0005783">
    <property type="term" value="C:endoplasmic reticulum"/>
    <property type="evidence" value="ECO:0000318"/>
    <property type="project" value="GO_Central"/>
</dbReference>
<proteinExistence type="inferred from homology"/>
<dbReference type="EMBL" id="ABEU02000007">
    <property type="protein sequence ID" value="PNR50654.1"/>
    <property type="molecule type" value="Genomic_DNA"/>
</dbReference>
<evidence type="ECO:0000256" key="1">
    <source>
        <dbReference type="ARBA" id="ARBA00004141"/>
    </source>
</evidence>
<evidence type="ECO:0000256" key="2">
    <source>
        <dbReference type="ARBA" id="ARBA00009457"/>
    </source>
</evidence>
<keyword evidence="5 6" id="KW-0472">Membrane</keyword>
<dbReference type="Gramene" id="Pp3c7_3210V3.2">
    <property type="protein sequence ID" value="PAC:32925321.CDS.1"/>
    <property type="gene ID" value="Pp3c7_3210"/>
</dbReference>
<dbReference type="KEGG" id="ppp:112284648"/>
<dbReference type="GO" id="GO:0005886">
    <property type="term" value="C:plasma membrane"/>
    <property type="evidence" value="ECO:0000318"/>
    <property type="project" value="GO_Central"/>
</dbReference>
<dbReference type="GO" id="GO:0005794">
    <property type="term" value="C:Golgi apparatus"/>
    <property type="evidence" value="ECO:0000318"/>
    <property type="project" value="GO_Central"/>
</dbReference>
<dbReference type="PaxDb" id="3218-PP1S136_88V6.1"/>
<evidence type="ECO:0000256" key="6">
    <source>
        <dbReference type="PIRNR" id="PIRNR015840"/>
    </source>
</evidence>
<feature type="transmembrane region" description="Helical" evidence="7">
    <location>
        <begin position="335"/>
        <end position="359"/>
    </location>
</feature>
<name>A9SY77_PHYPA</name>
<gene>
    <name evidence="9" type="primary">LOC112284648</name>
    <name evidence="8" type="ORF">PHYPA_009840</name>
</gene>
<dbReference type="Gramene" id="Pp3c7_3210V3.1">
    <property type="protein sequence ID" value="PAC:32925320.CDS.1"/>
    <property type="gene ID" value="Pp3c7_3210"/>
</dbReference>
<reference evidence="8 10" key="2">
    <citation type="journal article" date="2018" name="Plant J.">
        <title>The Physcomitrella patens chromosome-scale assembly reveals moss genome structure and evolution.</title>
        <authorList>
            <person name="Lang D."/>
            <person name="Ullrich K.K."/>
            <person name="Murat F."/>
            <person name="Fuchs J."/>
            <person name="Jenkins J."/>
            <person name="Haas F.B."/>
            <person name="Piednoel M."/>
            <person name="Gundlach H."/>
            <person name="Van Bel M."/>
            <person name="Meyberg R."/>
            <person name="Vives C."/>
            <person name="Morata J."/>
            <person name="Symeonidi A."/>
            <person name="Hiss M."/>
            <person name="Muchero W."/>
            <person name="Kamisugi Y."/>
            <person name="Saleh O."/>
            <person name="Blanc G."/>
            <person name="Decker E.L."/>
            <person name="van Gessel N."/>
            <person name="Grimwood J."/>
            <person name="Hayes R.D."/>
            <person name="Graham S.W."/>
            <person name="Gunter L.E."/>
            <person name="McDaniel S.F."/>
            <person name="Hoernstein S.N.W."/>
            <person name="Larsson A."/>
            <person name="Li F.W."/>
            <person name="Perroud P.F."/>
            <person name="Phillips J."/>
            <person name="Ranjan P."/>
            <person name="Rokshar D.S."/>
            <person name="Rothfels C.J."/>
            <person name="Schneider L."/>
            <person name="Shu S."/>
            <person name="Stevenson D.W."/>
            <person name="Thummler F."/>
            <person name="Tillich M."/>
            <person name="Villarreal Aguilar J.C."/>
            <person name="Widiez T."/>
            <person name="Wong G.K."/>
            <person name="Wymore A."/>
            <person name="Zhang Y."/>
            <person name="Zimmer A.D."/>
            <person name="Quatrano R.S."/>
            <person name="Mayer K.F.X."/>
            <person name="Goodstein D."/>
            <person name="Casacuberta J.M."/>
            <person name="Vandepoele K."/>
            <person name="Reski R."/>
            <person name="Cuming A.C."/>
            <person name="Tuskan G.A."/>
            <person name="Maumus F."/>
            <person name="Salse J."/>
            <person name="Schmutz J."/>
            <person name="Rensing S.A."/>
        </authorList>
    </citation>
    <scope>NUCLEOTIDE SEQUENCE [LARGE SCALE GENOMIC DNA]</scope>
    <source>
        <strain evidence="9 10">cv. Gransden 2004</strain>
    </source>
</reference>
<keyword evidence="4 7" id="KW-1133">Transmembrane helix</keyword>
<comment type="subcellular location">
    <subcellularLocation>
        <location evidence="1">Membrane</location>
        <topology evidence="1">Multi-pass membrane protein</topology>
    </subcellularLocation>
</comment>
<evidence type="ECO:0000256" key="4">
    <source>
        <dbReference type="ARBA" id="ARBA00022989"/>
    </source>
</evidence>
<dbReference type="GeneID" id="112284648"/>
<dbReference type="Pfam" id="PF03381">
    <property type="entry name" value="CDC50"/>
    <property type="match status" value="1"/>
</dbReference>
<dbReference type="PIRSF" id="PIRSF015840">
    <property type="entry name" value="DUF284_TM_euk"/>
    <property type="match status" value="1"/>
</dbReference>
<comment type="similarity">
    <text evidence="2 6">Belongs to the CDC50/LEM3 family.</text>
</comment>
<accession>A9SY77</accession>
<dbReference type="EnsemblPlants" id="Pp3c7_3210V3.2">
    <property type="protein sequence ID" value="PAC:32925321.CDS.1"/>
    <property type="gene ID" value="Pp3c7_3210"/>
</dbReference>
<reference evidence="8 10" key="1">
    <citation type="journal article" date="2008" name="Science">
        <title>The Physcomitrella genome reveals evolutionary insights into the conquest of land by plants.</title>
        <authorList>
            <person name="Rensing S."/>
            <person name="Lang D."/>
            <person name="Zimmer A."/>
            <person name="Terry A."/>
            <person name="Salamov A."/>
            <person name="Shapiro H."/>
            <person name="Nishiyama T."/>
            <person name="Perroud P.-F."/>
            <person name="Lindquist E."/>
            <person name="Kamisugi Y."/>
            <person name="Tanahashi T."/>
            <person name="Sakakibara K."/>
            <person name="Fujita T."/>
            <person name="Oishi K."/>
            <person name="Shin-I T."/>
            <person name="Kuroki Y."/>
            <person name="Toyoda A."/>
            <person name="Suzuki Y."/>
            <person name="Hashimoto A."/>
            <person name="Yamaguchi K."/>
            <person name="Sugano A."/>
            <person name="Kohara Y."/>
            <person name="Fujiyama A."/>
            <person name="Anterola A."/>
            <person name="Aoki S."/>
            <person name="Ashton N."/>
            <person name="Barbazuk W.B."/>
            <person name="Barker E."/>
            <person name="Bennetzen J."/>
            <person name="Bezanilla M."/>
            <person name="Blankenship R."/>
            <person name="Cho S.H."/>
            <person name="Dutcher S."/>
            <person name="Estelle M."/>
            <person name="Fawcett J.A."/>
            <person name="Gundlach H."/>
            <person name="Hanada K."/>
            <person name="Heyl A."/>
            <person name="Hicks K.A."/>
            <person name="Hugh J."/>
            <person name="Lohr M."/>
            <person name="Mayer K."/>
            <person name="Melkozernov A."/>
            <person name="Murata T."/>
            <person name="Nelson D."/>
            <person name="Pils B."/>
            <person name="Prigge M."/>
            <person name="Reiss B."/>
            <person name="Renner T."/>
            <person name="Rombauts S."/>
            <person name="Rushton P."/>
            <person name="Sanderfoot A."/>
            <person name="Schween G."/>
            <person name="Shiu S.-H."/>
            <person name="Stueber K."/>
            <person name="Theodoulou F.L."/>
            <person name="Tu H."/>
            <person name="Van de Peer Y."/>
            <person name="Verrier P.J."/>
            <person name="Waters E."/>
            <person name="Wood A."/>
            <person name="Yang L."/>
            <person name="Cove D."/>
            <person name="Cuming A."/>
            <person name="Hasebe M."/>
            <person name="Lucas S."/>
            <person name="Mishler D.B."/>
            <person name="Reski R."/>
            <person name="Grigoriev I."/>
            <person name="Quatrano R.S."/>
            <person name="Boore J.L."/>
        </authorList>
    </citation>
    <scope>NUCLEOTIDE SEQUENCE [LARGE SCALE GENOMIC DNA]</scope>
    <source>
        <strain evidence="9 10">cv. Gransden 2004</strain>
    </source>
</reference>
<dbReference type="RefSeq" id="XP_024380417.1">
    <property type="nucleotide sequence ID" value="XM_024524649.2"/>
</dbReference>
<dbReference type="EnsemblPlants" id="Pp3c7_3210V3.1">
    <property type="protein sequence ID" value="PAC:32925320.CDS.1"/>
    <property type="gene ID" value="Pp3c7_3210"/>
</dbReference>
<dbReference type="STRING" id="3218.A9SY77"/>
<dbReference type="Proteomes" id="UP000006727">
    <property type="component" value="Chromosome 7"/>
</dbReference>
<dbReference type="PANTHER" id="PTHR10926">
    <property type="entry name" value="CELL CYCLE CONTROL PROTEIN 50"/>
    <property type="match status" value="1"/>
</dbReference>
<reference evidence="9" key="3">
    <citation type="submission" date="2020-12" db="UniProtKB">
        <authorList>
            <consortium name="EnsemblPlants"/>
        </authorList>
    </citation>
    <scope>IDENTIFICATION</scope>
</reference>
<protein>
    <recommendedName>
        <fullName evidence="6">ALA-interacting subunit</fullName>
    </recommendedName>
</protein>
<keyword evidence="3 7" id="KW-0812">Transmembrane</keyword>
<sequence length="390" mass="44332">MAIGGGDFLRRLQKEEVAQQRLSRISRRPKYTKFSQQELGSWKPLPTPRCIVFLFVFLGVACLPVGFYTLHASWSIVELVFRYDVFCIMNYATAVNPLLTNQDKSDFMQDFDKRKNCTVTMNVEKLMRQPIYVYYELGNYFQNHRRYMNSKSEQQLRGFSSSSSSSSSSHSDLDCCKPKDVANGHSIVPCGLVAWSLFNDTFDISTNGFYSDNGTVFINQTWISWRSDREERFNGTVFPSNFINNNRSTVADVPQIGGAALNYSKPLSMDENLVVWMRTAALPTVRKLYGRIETDLRPGTQLMVRIENLYNTYGFGGSKKLVLSTTSWIGGRNDFLGLSYLVVGCVSIFVGFVFGIAYWRRPRPLGDRLHLSWVKNNLTPSAAASFVTDD</sequence>
<feature type="transmembrane region" description="Helical" evidence="7">
    <location>
        <begin position="50"/>
        <end position="70"/>
    </location>
</feature>